<dbReference type="EMBL" id="OZ023719">
    <property type="protein sequence ID" value="CAK9868101.1"/>
    <property type="molecule type" value="Genomic_DNA"/>
</dbReference>
<keyword evidence="4" id="KW-1185">Reference proteome</keyword>
<protein>
    <recommendedName>
        <fullName evidence="2">C17orf113 probable zinc finger domain-containing protein</fullName>
    </recommendedName>
</protein>
<evidence type="ECO:0000259" key="2">
    <source>
        <dbReference type="Pfam" id="PF25431"/>
    </source>
</evidence>
<accession>A0ABP1AZY6</accession>
<reference evidence="3" key="1">
    <citation type="submission" date="2024-03" db="EMBL/GenBank/DDBJ databases">
        <authorList>
            <consortium name="ELIXIR-Norway"/>
            <consortium name="Elixir Norway"/>
        </authorList>
    </citation>
    <scope>NUCLEOTIDE SEQUENCE</scope>
</reference>
<gene>
    <name evidence="3" type="ORF">CSSPJE1EN2_LOCUS11096</name>
</gene>
<feature type="domain" description="C17orf113 probable zinc finger" evidence="2">
    <location>
        <begin position="94"/>
        <end position="154"/>
    </location>
</feature>
<dbReference type="Pfam" id="PF25431">
    <property type="entry name" value="zf-C17orf113"/>
    <property type="match status" value="1"/>
</dbReference>
<evidence type="ECO:0000256" key="1">
    <source>
        <dbReference type="SAM" id="MobiDB-lite"/>
    </source>
</evidence>
<sequence length="261" mass="28803">MDSNPLHGDSLQLAHLDVSVDSSGAALHRDGDEDGINKNYDGVENNCEIVYGDEYAGALTTAEEEEEAVGVGGRRKKKRFRGPKQWKNEWVETYPWATVRVVRGEERMFCTICEAHGSTATRNAFRKEGSTNYQPSALATHADSSAHKNALQTQRFWIDAEQVTAFSSVTKQLAPKKLGGPAAAIGQSGTTEMPTGNLHKALQLLYQTMQTNHNSVVDQLTKLGQRMTTLETSFTDLRTDLCTPQYDRDPSDHQGDGNIRT</sequence>
<proteinExistence type="predicted"/>
<evidence type="ECO:0000313" key="4">
    <source>
        <dbReference type="Proteomes" id="UP001497522"/>
    </source>
</evidence>
<name>A0ABP1AZY6_9BRYO</name>
<evidence type="ECO:0000313" key="3">
    <source>
        <dbReference type="EMBL" id="CAK9868101.1"/>
    </source>
</evidence>
<organism evidence="3 4">
    <name type="scientific">Sphagnum jensenii</name>
    <dbReference type="NCBI Taxonomy" id="128206"/>
    <lineage>
        <taxon>Eukaryota</taxon>
        <taxon>Viridiplantae</taxon>
        <taxon>Streptophyta</taxon>
        <taxon>Embryophyta</taxon>
        <taxon>Bryophyta</taxon>
        <taxon>Sphagnophytina</taxon>
        <taxon>Sphagnopsida</taxon>
        <taxon>Sphagnales</taxon>
        <taxon>Sphagnaceae</taxon>
        <taxon>Sphagnum</taxon>
    </lineage>
</organism>
<feature type="compositionally biased region" description="Basic and acidic residues" evidence="1">
    <location>
        <begin position="246"/>
        <end position="255"/>
    </location>
</feature>
<dbReference type="Proteomes" id="UP001497522">
    <property type="component" value="Chromosome 18"/>
</dbReference>
<dbReference type="InterPro" id="IPR057456">
    <property type="entry name" value="Znf_C17orf113"/>
</dbReference>
<feature type="region of interest" description="Disordered" evidence="1">
    <location>
        <begin position="241"/>
        <end position="261"/>
    </location>
</feature>